<evidence type="ECO:0000259" key="2">
    <source>
        <dbReference type="Pfam" id="PF01345"/>
    </source>
</evidence>
<evidence type="ECO:0000256" key="1">
    <source>
        <dbReference type="SAM" id="SignalP"/>
    </source>
</evidence>
<dbReference type="PROSITE" id="PS51257">
    <property type="entry name" value="PROKAR_LIPOPROTEIN"/>
    <property type="match status" value="1"/>
</dbReference>
<evidence type="ECO:0000313" key="4">
    <source>
        <dbReference type="Proteomes" id="UP000319004"/>
    </source>
</evidence>
<dbReference type="Pfam" id="PF01345">
    <property type="entry name" value="DUF11"/>
    <property type="match status" value="1"/>
</dbReference>
<keyword evidence="4" id="KW-1185">Reference proteome</keyword>
<feature type="chain" id="PRO_5021741280" description="DUF11 domain-containing protein" evidence="1">
    <location>
        <begin position="18"/>
        <end position="433"/>
    </location>
</feature>
<gene>
    <name evidence="3" type="ORF">Enr13x_18570</name>
</gene>
<dbReference type="NCBIfam" id="TIGR01451">
    <property type="entry name" value="B_ant_repeat"/>
    <property type="match status" value="1"/>
</dbReference>
<evidence type="ECO:0000313" key="3">
    <source>
        <dbReference type="EMBL" id="QDV42014.1"/>
    </source>
</evidence>
<dbReference type="AlphaFoldDB" id="A0A518HMD2"/>
<protein>
    <recommendedName>
        <fullName evidence="2">DUF11 domain-containing protein</fullName>
    </recommendedName>
</protein>
<name>A0A518HMD2_9BACT</name>
<dbReference type="InterPro" id="IPR047589">
    <property type="entry name" value="DUF11_rpt"/>
</dbReference>
<organism evidence="3 4">
    <name type="scientific">Stieleria neptunia</name>
    <dbReference type="NCBI Taxonomy" id="2527979"/>
    <lineage>
        <taxon>Bacteria</taxon>
        <taxon>Pseudomonadati</taxon>
        <taxon>Planctomycetota</taxon>
        <taxon>Planctomycetia</taxon>
        <taxon>Pirellulales</taxon>
        <taxon>Pirellulaceae</taxon>
        <taxon>Stieleria</taxon>
    </lineage>
</organism>
<dbReference type="KEGG" id="snep:Enr13x_18570"/>
<sequence precursor="true">MFHRFVSCRSFCRGTFAAGTLLGTMVVLVGCQSPTATKGFRLPGTPHLPGIHQSPTPKMNPGGHTPAVPGVSTTSSIQPQQNEIAQVGYFGRLSDRGDDPAGVCQGCIQSTDEGQCQTCAPAYPVMTMGQPYDPQEFLCNGGDTPPAARVMINDRVGGLEPQDAVVHYTTEAGDIAVQASNPVCLYSPRFGAIRQVSGAVAGEKAIGLRGTFQPVGPNGIGLTQPSLVVGETLELAHADVARRVDAMRDRNRGVPVEGIVQPLLAEDALEILATLDAISLNRLDESQIAILKQGAVAAQSWMIRDAVEVMIESMTPPVLTRDAKVEGFVEYDFPDAGRLEIMKVADKHHAQQGEEVSFAIHVRNVGDSAVSNIEIADSLVGRLEYIEDSQNCDRQAEFTTHGNAAGSVRMLWTLAEPLAVGETAKIEFKCRVR</sequence>
<feature type="domain" description="DUF11" evidence="2">
    <location>
        <begin position="339"/>
        <end position="432"/>
    </location>
</feature>
<keyword evidence="1" id="KW-0732">Signal</keyword>
<dbReference type="EMBL" id="CP037423">
    <property type="protein sequence ID" value="QDV42014.1"/>
    <property type="molecule type" value="Genomic_DNA"/>
</dbReference>
<proteinExistence type="predicted"/>
<dbReference type="InterPro" id="IPR001434">
    <property type="entry name" value="OmcB-like_DUF11"/>
</dbReference>
<dbReference type="Proteomes" id="UP000319004">
    <property type="component" value="Chromosome"/>
</dbReference>
<reference evidence="3 4" key="1">
    <citation type="submission" date="2019-03" db="EMBL/GenBank/DDBJ databases">
        <title>Deep-cultivation of Planctomycetes and their phenomic and genomic characterization uncovers novel biology.</title>
        <authorList>
            <person name="Wiegand S."/>
            <person name="Jogler M."/>
            <person name="Boedeker C."/>
            <person name="Pinto D."/>
            <person name="Vollmers J."/>
            <person name="Rivas-Marin E."/>
            <person name="Kohn T."/>
            <person name="Peeters S.H."/>
            <person name="Heuer A."/>
            <person name="Rast P."/>
            <person name="Oberbeckmann S."/>
            <person name="Bunk B."/>
            <person name="Jeske O."/>
            <person name="Meyerdierks A."/>
            <person name="Storesund J.E."/>
            <person name="Kallscheuer N."/>
            <person name="Luecker S."/>
            <person name="Lage O.M."/>
            <person name="Pohl T."/>
            <person name="Merkel B.J."/>
            <person name="Hornburger P."/>
            <person name="Mueller R.-W."/>
            <person name="Bruemmer F."/>
            <person name="Labrenz M."/>
            <person name="Spormann A.M."/>
            <person name="Op den Camp H."/>
            <person name="Overmann J."/>
            <person name="Amann R."/>
            <person name="Jetten M.S.M."/>
            <person name="Mascher T."/>
            <person name="Medema M.H."/>
            <person name="Devos D.P."/>
            <person name="Kaster A.-K."/>
            <person name="Ovreas L."/>
            <person name="Rohde M."/>
            <person name="Galperin M.Y."/>
            <person name="Jogler C."/>
        </authorList>
    </citation>
    <scope>NUCLEOTIDE SEQUENCE [LARGE SCALE GENOMIC DNA]</scope>
    <source>
        <strain evidence="3 4">Enr13</strain>
    </source>
</reference>
<feature type="signal peptide" evidence="1">
    <location>
        <begin position="1"/>
        <end position="17"/>
    </location>
</feature>
<accession>A0A518HMD2</accession>